<dbReference type="InterPro" id="IPR003265">
    <property type="entry name" value="HhH-GPD_domain"/>
</dbReference>
<reference evidence="5" key="1">
    <citation type="submission" date="2020-02" db="EMBL/GenBank/DDBJ databases">
        <authorList>
            <person name="Meier V. D."/>
        </authorList>
    </citation>
    <scope>NUCLEOTIDE SEQUENCE</scope>
    <source>
        <strain evidence="5">AVDCRST_MAG80</strain>
    </source>
</reference>
<evidence type="ECO:0000256" key="1">
    <source>
        <dbReference type="ARBA" id="ARBA00010679"/>
    </source>
</evidence>
<gene>
    <name evidence="5" type="ORF">AVDCRST_MAG80-1627</name>
</gene>
<dbReference type="Gene3D" id="1.10.340.30">
    <property type="entry name" value="Hypothetical protein, domain 2"/>
    <property type="match status" value="1"/>
</dbReference>
<sequence>MREASVRGAWSIEFPLKGPGGEPVDLKRTFRSHGLASLPPMRSGENADVLAATLPVYGFPPQTVLVSESGPERGTVSAIGPPPGREEGERLFAAVRRVLRLDEDLSGFYALAAGDPELSWVTSGAGRMVRSPTVFEEVVKTLCTTNCTWSATTRMVSALVEHLGEKAPEAPPTGPWGRAFPTPEAMAGAGEEFYRDVVRAGYRGRYLLALSSSVAGGELDLESLDADPEELSDDEVEKRLLALPGIGPYAAAHVMMMLGRYSRLVLDSWTRPTYARLAGKPSVPDEEIEARFSLYGPYKGLAFWLYLTRGWVDEDLPASLRSF</sequence>
<accession>A0A6J4QRG6</accession>
<dbReference type="SUPFAM" id="SSF48150">
    <property type="entry name" value="DNA-glycosylase"/>
    <property type="match status" value="1"/>
</dbReference>
<dbReference type="GO" id="GO:0006285">
    <property type="term" value="P:base-excision repair, AP site formation"/>
    <property type="evidence" value="ECO:0007669"/>
    <property type="project" value="TreeGrafter"/>
</dbReference>
<dbReference type="CDD" id="cd00056">
    <property type="entry name" value="ENDO3c"/>
    <property type="match status" value="1"/>
</dbReference>
<dbReference type="PANTHER" id="PTHR10242:SF4">
    <property type="entry name" value="OS07G0657600 PROTEIN"/>
    <property type="match status" value="1"/>
</dbReference>
<evidence type="ECO:0000259" key="4">
    <source>
        <dbReference type="SMART" id="SM00478"/>
    </source>
</evidence>
<comment type="catalytic activity">
    <reaction evidence="3">
        <text>2'-deoxyribonucleotide-(2'-deoxyribose 5'-phosphate)-2'-deoxyribonucleotide-DNA = a 3'-end 2'-deoxyribonucleotide-(2,3-dehydro-2,3-deoxyribose 5'-phosphate)-DNA + a 5'-end 5'-phospho-2'-deoxyribonucleoside-DNA + H(+)</text>
        <dbReference type="Rhea" id="RHEA:66592"/>
        <dbReference type="Rhea" id="RHEA-COMP:13180"/>
        <dbReference type="Rhea" id="RHEA-COMP:16897"/>
        <dbReference type="Rhea" id="RHEA-COMP:17067"/>
        <dbReference type="ChEBI" id="CHEBI:15378"/>
        <dbReference type="ChEBI" id="CHEBI:136412"/>
        <dbReference type="ChEBI" id="CHEBI:157695"/>
        <dbReference type="ChEBI" id="CHEBI:167181"/>
        <dbReference type="EC" id="4.2.99.18"/>
    </reaction>
</comment>
<dbReference type="AlphaFoldDB" id="A0A6J4QRG6"/>
<organism evidence="5">
    <name type="scientific">uncultured Rubrobacteraceae bacterium</name>
    <dbReference type="NCBI Taxonomy" id="349277"/>
    <lineage>
        <taxon>Bacteria</taxon>
        <taxon>Bacillati</taxon>
        <taxon>Actinomycetota</taxon>
        <taxon>Rubrobacteria</taxon>
        <taxon>Rubrobacterales</taxon>
        <taxon>Rubrobacteraceae</taxon>
        <taxon>environmental samples</taxon>
    </lineage>
</organism>
<dbReference type="GO" id="GO:0034039">
    <property type="term" value="F:8-oxo-7,8-dihydroguanine DNA N-glycosylase activity"/>
    <property type="evidence" value="ECO:0007669"/>
    <property type="project" value="TreeGrafter"/>
</dbReference>
<evidence type="ECO:0000313" key="5">
    <source>
        <dbReference type="EMBL" id="CAA9444394.1"/>
    </source>
</evidence>
<dbReference type="EMBL" id="CADCVC010000139">
    <property type="protein sequence ID" value="CAA9444394.1"/>
    <property type="molecule type" value="Genomic_DNA"/>
</dbReference>
<evidence type="ECO:0000256" key="3">
    <source>
        <dbReference type="ARBA" id="ARBA00044632"/>
    </source>
</evidence>
<dbReference type="GO" id="GO:0140078">
    <property type="term" value="F:class I DNA-(apurinic or apyrimidinic site) endonuclease activity"/>
    <property type="evidence" value="ECO:0007669"/>
    <property type="project" value="UniProtKB-EC"/>
</dbReference>
<dbReference type="SMART" id="SM00478">
    <property type="entry name" value="ENDO3c"/>
    <property type="match status" value="1"/>
</dbReference>
<comment type="similarity">
    <text evidence="1">Belongs to the type-1 OGG1 family.</text>
</comment>
<name>A0A6J4QRG6_9ACTN</name>
<feature type="domain" description="HhH-GPD" evidence="4">
    <location>
        <begin position="143"/>
        <end position="310"/>
    </location>
</feature>
<dbReference type="InterPro" id="IPR011257">
    <property type="entry name" value="DNA_glycosylase"/>
</dbReference>
<proteinExistence type="inferred from homology"/>
<evidence type="ECO:0000256" key="2">
    <source>
        <dbReference type="ARBA" id="ARBA00012720"/>
    </source>
</evidence>
<protein>
    <recommendedName>
        <fullName evidence="2">DNA-(apurinic or apyrimidinic site) lyase</fullName>
        <ecNumber evidence="2">4.2.99.18</ecNumber>
    </recommendedName>
</protein>
<dbReference type="PANTHER" id="PTHR10242">
    <property type="entry name" value="8-OXOGUANINE DNA GLYCOSYLASE"/>
    <property type="match status" value="1"/>
</dbReference>
<dbReference type="EC" id="4.2.99.18" evidence="2"/>
<dbReference type="InterPro" id="IPR052054">
    <property type="entry name" value="Oxidative_DNA_repair_enzyme"/>
</dbReference>